<dbReference type="EMBL" id="CP019445">
    <property type="protein sequence ID" value="APZ05155.1"/>
    <property type="molecule type" value="Genomic_DNA"/>
</dbReference>
<dbReference type="GO" id="GO:0030244">
    <property type="term" value="P:cellulose biosynthetic process"/>
    <property type="evidence" value="ECO:0007669"/>
    <property type="project" value="InterPro"/>
</dbReference>
<evidence type="ECO:0000313" key="1">
    <source>
        <dbReference type="EMBL" id="APZ05155.1"/>
    </source>
</evidence>
<dbReference type="Pfam" id="PF03500">
    <property type="entry name" value="Cellsynth_D"/>
    <property type="match status" value="1"/>
</dbReference>
<dbReference type="Gene3D" id="3.30.70.2590">
    <property type="match status" value="1"/>
</dbReference>
<keyword evidence="2" id="KW-1185">Reference proteome</keyword>
<accession>A0A807LI89</accession>
<dbReference type="KEGG" id="kco:BWI95_08850"/>
<reference evidence="1 2" key="1">
    <citation type="submission" date="2017-01" db="EMBL/GenBank/DDBJ databases">
        <authorList>
            <person name="Cao J.-M."/>
        </authorList>
    </citation>
    <scope>NUCLEOTIDE SEQUENCE [LARGE SCALE GENOMIC DNA]</scope>
    <source>
        <strain evidence="1 2">888-76</strain>
    </source>
</reference>
<proteinExistence type="predicted"/>
<dbReference type="InterPro" id="IPR038470">
    <property type="entry name" value="Cellsynth_D_sf"/>
</dbReference>
<protein>
    <submittedName>
        <fullName evidence="1">Cellulose synthase</fullName>
    </submittedName>
</protein>
<dbReference type="Proteomes" id="UP000187148">
    <property type="component" value="Chromosome"/>
</dbReference>
<name>A0A807LI89_9ENTR</name>
<sequence>MTTNLSPELAWHQQQQTPPGWFDLLSVMVDGMVRNVGEAQSLPFLRQMGETLAMQTPLMASTTVGELEAAINARLAAFNWGVIDIEASDSGMTFRHRALPVARDEAQQTRWCHAFCAVLEGLYGRWMQDQGGDARLVFSREALYSVSDVLFRYANPE</sequence>
<dbReference type="AlphaFoldDB" id="A0A807LI89"/>
<evidence type="ECO:0000313" key="2">
    <source>
        <dbReference type="Proteomes" id="UP000187148"/>
    </source>
</evidence>
<dbReference type="InterPro" id="IPR022798">
    <property type="entry name" value="BcsD_bac"/>
</dbReference>
<gene>
    <name evidence="1" type="ORF">BWI95_08850</name>
</gene>
<organism evidence="1 2">
    <name type="scientific">Kosakonia cowanii JCM 10956 = DSM 18146</name>
    <dbReference type="NCBI Taxonomy" id="1300165"/>
    <lineage>
        <taxon>Bacteria</taxon>
        <taxon>Pseudomonadati</taxon>
        <taxon>Pseudomonadota</taxon>
        <taxon>Gammaproteobacteria</taxon>
        <taxon>Enterobacterales</taxon>
        <taxon>Enterobacteriaceae</taxon>
        <taxon>Kosakonia</taxon>
    </lineage>
</organism>